<reference evidence="2 3" key="1">
    <citation type="submission" date="2022-10" db="EMBL/GenBank/DDBJ databases">
        <title>Luteolibacter arcticus strain CCTCC AB 2014275, whole genome shotgun sequencing project.</title>
        <authorList>
            <person name="Zhao G."/>
            <person name="Shen L."/>
        </authorList>
    </citation>
    <scope>NUCLEOTIDE SEQUENCE [LARGE SCALE GENOMIC DNA]</scope>
    <source>
        <strain evidence="2 3">CCTCC AB 2014275</strain>
    </source>
</reference>
<evidence type="ECO:0000313" key="3">
    <source>
        <dbReference type="Proteomes" id="UP001320876"/>
    </source>
</evidence>
<evidence type="ECO:0000313" key="2">
    <source>
        <dbReference type="EMBL" id="MCW1926398.1"/>
    </source>
</evidence>
<accession>A0ABT3GS93</accession>
<keyword evidence="3" id="KW-1185">Reference proteome</keyword>
<evidence type="ECO:0000256" key="1">
    <source>
        <dbReference type="SAM" id="Phobius"/>
    </source>
</evidence>
<keyword evidence="1" id="KW-0812">Transmembrane</keyword>
<organism evidence="2 3">
    <name type="scientific">Luteolibacter arcticus</name>
    <dbReference type="NCBI Taxonomy" id="1581411"/>
    <lineage>
        <taxon>Bacteria</taxon>
        <taxon>Pseudomonadati</taxon>
        <taxon>Verrucomicrobiota</taxon>
        <taxon>Verrucomicrobiia</taxon>
        <taxon>Verrucomicrobiales</taxon>
        <taxon>Verrucomicrobiaceae</taxon>
        <taxon>Luteolibacter</taxon>
    </lineage>
</organism>
<dbReference type="EMBL" id="JAPDDT010000025">
    <property type="protein sequence ID" value="MCW1926398.1"/>
    <property type="molecule type" value="Genomic_DNA"/>
</dbReference>
<protein>
    <recommendedName>
        <fullName evidence="4">DUF3592 domain-containing protein</fullName>
    </recommendedName>
</protein>
<name>A0ABT3GS93_9BACT</name>
<dbReference type="Proteomes" id="UP001320876">
    <property type="component" value="Unassembled WGS sequence"/>
</dbReference>
<sequence length="142" mass="16022">MTPRPIYRWKSFWLGIILLAFLGWAWGRSMSRMDIVGWVYRGGTQGVFARSLGGLVELQVSGPHYSISPVTPMFQVYTYPHKPPAGWFPGAVTCQPFGAHGGWTVTVAHWLLILLYLVPSSAFLAWRWRRMKSPALRTATSP</sequence>
<evidence type="ECO:0008006" key="4">
    <source>
        <dbReference type="Google" id="ProtNLM"/>
    </source>
</evidence>
<comment type="caution">
    <text evidence="2">The sequence shown here is derived from an EMBL/GenBank/DDBJ whole genome shotgun (WGS) entry which is preliminary data.</text>
</comment>
<gene>
    <name evidence="2" type="ORF">OKA05_27855</name>
</gene>
<proteinExistence type="predicted"/>
<feature type="transmembrane region" description="Helical" evidence="1">
    <location>
        <begin position="107"/>
        <end position="126"/>
    </location>
</feature>
<keyword evidence="1" id="KW-1133">Transmembrane helix</keyword>
<dbReference type="RefSeq" id="WP_264490506.1">
    <property type="nucleotide sequence ID" value="NZ_JAPDDT010000025.1"/>
</dbReference>
<keyword evidence="1" id="KW-0472">Membrane</keyword>